<organism evidence="3 4">
    <name type="scientific">Polypedilum vanderplanki</name>
    <name type="common">Sleeping chironomid midge</name>
    <dbReference type="NCBI Taxonomy" id="319348"/>
    <lineage>
        <taxon>Eukaryota</taxon>
        <taxon>Metazoa</taxon>
        <taxon>Ecdysozoa</taxon>
        <taxon>Arthropoda</taxon>
        <taxon>Hexapoda</taxon>
        <taxon>Insecta</taxon>
        <taxon>Pterygota</taxon>
        <taxon>Neoptera</taxon>
        <taxon>Endopterygota</taxon>
        <taxon>Diptera</taxon>
        <taxon>Nematocera</taxon>
        <taxon>Chironomoidea</taxon>
        <taxon>Chironomidae</taxon>
        <taxon>Chironominae</taxon>
        <taxon>Polypedilum</taxon>
        <taxon>Polypedilum</taxon>
    </lineage>
</organism>
<evidence type="ECO:0000313" key="4">
    <source>
        <dbReference type="Proteomes" id="UP001107558"/>
    </source>
</evidence>
<evidence type="ECO:0000256" key="1">
    <source>
        <dbReference type="SAM" id="Coils"/>
    </source>
</evidence>
<accession>A0A9J6BTL3</accession>
<gene>
    <name evidence="3" type="ORF">PVAND_003149</name>
</gene>
<feature type="coiled-coil region" evidence="1">
    <location>
        <begin position="163"/>
        <end position="228"/>
    </location>
</feature>
<feature type="region of interest" description="Disordered" evidence="2">
    <location>
        <begin position="286"/>
        <end position="342"/>
    </location>
</feature>
<comment type="caution">
    <text evidence="3">The sequence shown here is derived from an EMBL/GenBank/DDBJ whole genome shotgun (WGS) entry which is preliminary data.</text>
</comment>
<sequence length="1465" mass="169917">MSILNEQAETALTEFEKVIQLLSDYQTARGNYRMKKIDIEGAEAAGEIISDADLTQLTKLEKACDDVRINLCERIPIVHEQILEAIDAMKNNADGHEIDIDLYDELQEKLTQLPTCPSKSDFMNISVISACESIDDEIIFTSDSDQDERREINEEINELLGIAKEKADSLSEMRIKMKELEEMKKTNKAEMFALRDQNKPTEFHQNIQRQLFDQLNELKINSKRLQAETGKLIVELMQKVTDNEQLEMLLMEMLHNVNDENSINISRPDDEILQPVPRSLQTRLLQPGSRLPQPPSRLPARTQTVQSRIPQMQSQIPQTLQPQSRLPQPHTRLPQPRQTHLPQRQPIAAIQRPIHIENTAAVAQIQSRQIQSAAQQQPMSRILQPSNIKKQTQQRKIPSMKQPVALKVSDSIGNARRVVAKPNLSNRNIPKTQRKPLAKKETPQDDLQKKLKEAELIQARMIAKMSIDKRKEEEKEAIDHLLNSILKYFFKNFEPDFEESFSHEEKMKYLEEKMKVTFENIVKIMKQYRGAGFVPDEATNNNFIRNVLNHFDINQDFHDYHNVLSEFFKRIPYPPFKLQKKKQIVDPKLQQTASKIQRPRTQPSGADKQPALLKKRPVTSTPSNVTKTNVEKQMKSLAKENLQKSFKSQSTKDKLDTFATNFCKLFIKNQKNRRNRYDIWVKIFRDHLNPILNDLDSFYKSMPYPEFQNFNRKQVEESLDRLLFHVYEETKRFDITNIKCKDLIGNELTKVMERKHLSKLNKSMGIFLQGVKELMEPYINELENEAEELQQSVKVSQQLQQSINVSNITPRNIFGQKSVKKSLTKPKSHVASFLQKNKTRDETEDSIEVPSFNDDESLTSKMPVKELQALYRQIAAGNYRQPPMVGTARQVQNMDRVTSKLRTRAEKDALLKRDKSLMRVQGDVDQTFEGSIIQSIAPTAMTIFKRIVGNNEKIKLMHVNNDVLKALDIVLELCEDVDMQICTVLTQNDRSQYIIKDPIRKSIEKLLNQISTIIYQEGDGLNVINKLYKYFDRLDSNKMYLQLENIRFTNEECEQMLASPFSIVTNERNAIALEFIKDLRYLELKCVKEIIKGQFRDEIAPLANVTAVGENLYLDNTKARQIVSRLRTIKTNHPVRILSRNAEYPSNLLERDILYVACQLVHRNIFLENLSDDDIKDDEFSIDHMDYVSKFTINIAKSFQEGKLTEHDALRVIRQLIHLVPCIPQSFYNTFIYHVDNEYFKAIRFEDPQLNAAIRNNLLFSTKNLCADDKVLFRLEQNVIINRVETFMRLFDNDLNTLAYTMQEVEKLTAAEAKRIEIVCREIANNGNGVLGVPNEINIGNALEGNVNNQLNDIVSDQIPQCTVAFADINNEIEKIDKILQKQNEEEDHFENSRIAKISRKYELQPAAMKRKNYFQSRGSEWPNWFPGFYSVFSDSYLSKPVLYSSPFQLLYHAWRTMAPVVKQR</sequence>
<protein>
    <submittedName>
        <fullName evidence="3">Uncharacterized protein</fullName>
    </submittedName>
</protein>
<keyword evidence="4" id="KW-1185">Reference proteome</keyword>
<feature type="compositionally biased region" description="Polar residues" evidence="2">
    <location>
        <begin position="301"/>
        <end position="326"/>
    </location>
</feature>
<feature type="region of interest" description="Disordered" evidence="2">
    <location>
        <begin position="422"/>
        <end position="446"/>
    </location>
</feature>
<evidence type="ECO:0000256" key="2">
    <source>
        <dbReference type="SAM" id="MobiDB-lite"/>
    </source>
</evidence>
<keyword evidence="1" id="KW-0175">Coiled coil</keyword>
<dbReference type="EMBL" id="JADBJN010000003">
    <property type="protein sequence ID" value="KAG5673074.1"/>
    <property type="molecule type" value="Genomic_DNA"/>
</dbReference>
<name>A0A9J6BTL3_POLVA</name>
<reference evidence="3" key="1">
    <citation type="submission" date="2021-03" db="EMBL/GenBank/DDBJ databases">
        <title>Chromosome level genome of the anhydrobiotic midge Polypedilum vanderplanki.</title>
        <authorList>
            <person name="Yoshida Y."/>
            <person name="Kikawada T."/>
            <person name="Gusev O."/>
        </authorList>
    </citation>
    <scope>NUCLEOTIDE SEQUENCE</scope>
    <source>
        <strain evidence="3">NIAS01</strain>
        <tissue evidence="3">Whole body or cell culture</tissue>
    </source>
</reference>
<feature type="compositionally biased region" description="Polar residues" evidence="2">
    <location>
        <begin position="589"/>
        <end position="604"/>
    </location>
</feature>
<evidence type="ECO:0000313" key="3">
    <source>
        <dbReference type="EMBL" id="KAG5673074.1"/>
    </source>
</evidence>
<feature type="region of interest" description="Disordered" evidence="2">
    <location>
        <begin position="587"/>
        <end position="626"/>
    </location>
</feature>
<dbReference type="Proteomes" id="UP001107558">
    <property type="component" value="Chromosome 3"/>
</dbReference>
<proteinExistence type="predicted"/>
<dbReference type="OrthoDB" id="7762949at2759"/>